<dbReference type="Proteomes" id="UP001595912">
    <property type="component" value="Unassembled WGS sequence"/>
</dbReference>
<organism evidence="2 3">
    <name type="scientific">Dactylosporangium cerinum</name>
    <dbReference type="NCBI Taxonomy" id="1434730"/>
    <lineage>
        <taxon>Bacteria</taxon>
        <taxon>Bacillati</taxon>
        <taxon>Actinomycetota</taxon>
        <taxon>Actinomycetes</taxon>
        <taxon>Micromonosporales</taxon>
        <taxon>Micromonosporaceae</taxon>
        <taxon>Dactylosporangium</taxon>
    </lineage>
</organism>
<gene>
    <name evidence="2" type="ORF">ACFPIJ_28645</name>
</gene>
<dbReference type="RefSeq" id="WP_380119261.1">
    <property type="nucleotide sequence ID" value="NZ_JBHSIU010000039.1"/>
</dbReference>
<feature type="transmembrane region" description="Helical" evidence="1">
    <location>
        <begin position="371"/>
        <end position="390"/>
    </location>
</feature>
<dbReference type="InterPro" id="IPR001036">
    <property type="entry name" value="Acrflvin-R"/>
</dbReference>
<dbReference type="InterPro" id="IPR027463">
    <property type="entry name" value="AcrB_DN_DC_subdom"/>
</dbReference>
<keyword evidence="1" id="KW-0812">Transmembrane</keyword>
<feature type="transmembrane region" description="Helical" evidence="1">
    <location>
        <begin position="396"/>
        <end position="418"/>
    </location>
</feature>
<evidence type="ECO:0000256" key="1">
    <source>
        <dbReference type="SAM" id="Phobius"/>
    </source>
</evidence>
<dbReference type="PRINTS" id="PR00702">
    <property type="entry name" value="ACRIFLAVINRP"/>
</dbReference>
<dbReference type="Pfam" id="PF00873">
    <property type="entry name" value="ACR_tran"/>
    <property type="match status" value="1"/>
</dbReference>
<dbReference type="Gene3D" id="3.30.70.1430">
    <property type="entry name" value="Multidrug efflux transporter AcrB pore domain"/>
    <property type="match status" value="2"/>
</dbReference>
<feature type="transmembrane region" description="Helical" evidence="1">
    <location>
        <begin position="870"/>
        <end position="889"/>
    </location>
</feature>
<dbReference type="SUPFAM" id="SSF82866">
    <property type="entry name" value="Multidrug efflux transporter AcrB transmembrane domain"/>
    <property type="match status" value="2"/>
</dbReference>
<feature type="transmembrane region" description="Helical" evidence="1">
    <location>
        <begin position="1001"/>
        <end position="1026"/>
    </location>
</feature>
<comment type="caution">
    <text evidence="2">The sequence shown here is derived from an EMBL/GenBank/DDBJ whole genome shotgun (WGS) entry which is preliminary data.</text>
</comment>
<proteinExistence type="predicted"/>
<evidence type="ECO:0000313" key="3">
    <source>
        <dbReference type="Proteomes" id="UP001595912"/>
    </source>
</evidence>
<dbReference type="PANTHER" id="PTHR32063:SF4">
    <property type="entry name" value="SLR6043 PROTEIN"/>
    <property type="match status" value="1"/>
</dbReference>
<feature type="transmembrane region" description="Helical" evidence="1">
    <location>
        <begin position="919"/>
        <end position="936"/>
    </location>
</feature>
<keyword evidence="1" id="KW-1133">Transmembrane helix</keyword>
<dbReference type="Gene3D" id="1.20.1640.10">
    <property type="entry name" value="Multidrug efflux transporter AcrB transmembrane domain"/>
    <property type="match status" value="2"/>
</dbReference>
<feature type="transmembrane region" description="Helical" evidence="1">
    <location>
        <begin position="459"/>
        <end position="480"/>
    </location>
</feature>
<accession>A0ABV9W2L5</accession>
<protein>
    <submittedName>
        <fullName evidence="2">Efflux RND transporter permease subunit</fullName>
    </submittedName>
</protein>
<feature type="transmembrane region" description="Helical" evidence="1">
    <location>
        <begin position="541"/>
        <end position="562"/>
    </location>
</feature>
<dbReference type="SUPFAM" id="SSF82693">
    <property type="entry name" value="Multidrug efflux transporter AcrB pore domain, PN1, PN2, PC1 and PC2 subdomains"/>
    <property type="match status" value="2"/>
</dbReference>
<dbReference type="Gene3D" id="3.30.70.1320">
    <property type="entry name" value="Multidrug efflux transporter AcrB pore domain like"/>
    <property type="match status" value="1"/>
</dbReference>
<name>A0ABV9W2L5_9ACTN</name>
<dbReference type="SUPFAM" id="SSF82714">
    <property type="entry name" value="Multidrug efflux transporter AcrB TolC docking domain, DN and DC subdomains"/>
    <property type="match status" value="1"/>
</dbReference>
<dbReference type="Gene3D" id="3.30.2090.10">
    <property type="entry name" value="Multidrug efflux transporter AcrB TolC docking domain, DN and DC subdomains"/>
    <property type="match status" value="2"/>
</dbReference>
<reference evidence="3" key="1">
    <citation type="journal article" date="2019" name="Int. J. Syst. Evol. Microbiol.">
        <title>The Global Catalogue of Microorganisms (GCM) 10K type strain sequencing project: providing services to taxonomists for standard genome sequencing and annotation.</title>
        <authorList>
            <consortium name="The Broad Institute Genomics Platform"/>
            <consortium name="The Broad Institute Genome Sequencing Center for Infectious Disease"/>
            <person name="Wu L."/>
            <person name="Ma J."/>
        </authorList>
    </citation>
    <scope>NUCLEOTIDE SEQUENCE [LARGE SCALE GENOMIC DNA]</scope>
    <source>
        <strain evidence="3">CGMCC 4.7152</strain>
    </source>
</reference>
<keyword evidence="3" id="KW-1185">Reference proteome</keyword>
<keyword evidence="1" id="KW-0472">Membrane</keyword>
<evidence type="ECO:0000313" key="2">
    <source>
        <dbReference type="EMBL" id="MFC5001795.1"/>
    </source>
</evidence>
<feature type="transmembrane region" description="Helical" evidence="1">
    <location>
        <begin position="486"/>
        <end position="509"/>
    </location>
</feature>
<feature type="transmembrane region" description="Helical" evidence="1">
    <location>
        <begin position="970"/>
        <end position="989"/>
    </location>
</feature>
<dbReference type="Gene3D" id="3.30.70.1440">
    <property type="entry name" value="Multidrug efflux transporter AcrB pore domain"/>
    <property type="match status" value="1"/>
</dbReference>
<dbReference type="EMBL" id="JBHSIU010000039">
    <property type="protein sequence ID" value="MFC5001795.1"/>
    <property type="molecule type" value="Genomic_DNA"/>
</dbReference>
<feature type="transmembrane region" description="Helical" evidence="1">
    <location>
        <begin position="347"/>
        <end position="366"/>
    </location>
</feature>
<dbReference type="PANTHER" id="PTHR32063">
    <property type="match status" value="1"/>
</dbReference>
<feature type="transmembrane region" description="Helical" evidence="1">
    <location>
        <begin position="894"/>
        <end position="913"/>
    </location>
</feature>
<sequence length="1044" mass="113671">MVRTSLRLRYLVVVLASLMMFFGVVQVRDMPVDVFPEFAPPRVEVQTLCTGLSAADVESLVTIPIEQALNGVEGLDVMRSRSVSQLSQVVMIFKPGTDLMRARLLVQERITAVTPALPRWANSPFMIQPLSSTSRVMKIGMSTPDTSTQSLIEMSLAAYWTVRPRLMRVPGVANVAIWGDRWSVLQVQTDPRKLQEQDVSLLQTMEAASDALDVGMLKHSSGHEIGTGGFVDTPSQRLTVRHLMPVLTPENLAQMPVDIKEDGRVVTLGNVANIVRDRQPLMNGDAVIDDDLGLMLVVEKLPWGNTLEVTRGVEEALKAMEPGLQGFKVDTELFRPATFVQTSIHNLTRAMIIGFVLVALILLFFLFEWRVALISIITIPLSLVAAGLVLDATGATVNTMILAGLVIALGVLVDDAIIDIENIVRRIRQHRREGSDRSTAAIILDASLEVRGPIIHATLIILVSIIPIFLLGGLTGAFFGPLAFSYGLAILASMLIALTVTPALALILLARTPIERHDSPVVRWLQRGYRAALARIIPRPVAAYATVLVVMAAGTVVLPFLGQSLFPAFQERDFLMHWVARPGTSQQEMIRITKEVSRELRAIPGVRNFGAHIGQGTLADEPVGMNFAENWVSIDPSVDYNKTVAAIQQVVDRYPGLQTDVQTYLKERTKEVLTGTSEAVVVRIYGDDFRVLREKAAAVKQIVAGIEGVVDEKVELQVDIPQLEVEVDLAVASRYGIKPGDVRRAAATFVASEEAGDVWRDGKNYEVHVWSTPETRNSIPSIQDLLLDAPDGRRVRLGDLATVRITPTPNVVVRENSSRRIDVGANVHGRDLGSVAREVQQKLAQVSFPLGYHAEVLGEYKERQSAQRQLMIFAVVAVTGILLILQAAFGSMRLALLVLLTLPVALVGGILAATVTGGILSLGSLVGFFTVLGIAARNGILMINHFQHLERAEGETFGQTLVLRGAEERLAPILMTSLATGLALVPLAVSGSIPGHEIEHPMAVVILGGLLTSTLLNLFIVPSLYLRFGGRRQERPAVATTVTE</sequence>